<accession>A0A261F442</accession>
<protein>
    <submittedName>
        <fullName evidence="5">DNA mismatch repair enzyme MutH</fullName>
    </submittedName>
</protein>
<evidence type="ECO:0000313" key="6">
    <source>
        <dbReference type="Proteomes" id="UP000243657"/>
    </source>
</evidence>
<dbReference type="AlphaFoldDB" id="A0A261F442"/>
<reference evidence="5 6" key="1">
    <citation type="journal article" date="2017" name="BMC Genomics">
        <title>Comparative genomic and phylogenomic analyses of the Bifidobacteriaceae family.</title>
        <authorList>
            <person name="Lugli G.A."/>
            <person name="Milani C."/>
            <person name="Turroni F."/>
            <person name="Duranti S."/>
            <person name="Mancabelli L."/>
            <person name="Mangifesta M."/>
            <person name="Ferrario C."/>
            <person name="Modesto M."/>
            <person name="Mattarelli P."/>
            <person name="Jiri K."/>
            <person name="van Sinderen D."/>
            <person name="Ventura M."/>
        </authorList>
    </citation>
    <scope>NUCLEOTIDE SEQUENCE [LARGE SCALE GENOMIC DNA]</scope>
    <source>
        <strain evidence="5 6">DSM 24762</strain>
    </source>
</reference>
<keyword evidence="1" id="KW-0540">Nuclease</keyword>
<dbReference type="InterPro" id="IPR011337">
    <property type="entry name" value="DNA_rep_MutH/RE_typeII_Sau3AI"/>
</dbReference>
<dbReference type="InterPro" id="IPR037057">
    <property type="entry name" value="DNA_rep_MutH/T2_RE_sf"/>
</dbReference>
<keyword evidence="2" id="KW-0255">Endonuclease</keyword>
<gene>
    <name evidence="5" type="ORF">ALMA_1132</name>
</gene>
<evidence type="ECO:0000256" key="1">
    <source>
        <dbReference type="ARBA" id="ARBA00022722"/>
    </source>
</evidence>
<dbReference type="Pfam" id="PF02976">
    <property type="entry name" value="MutH"/>
    <property type="match status" value="1"/>
</dbReference>
<sequence length="505" mass="57568">MGCDPVYEGNHSFTRAELDEIFTHATGKTLGEVDSAHVFSKTLTNPKITGIAGDVVEQSLLRYPPDSKQAPDLNVDGTPTELKVTGLKRTKKKGDTFHAKEPMSITAVQPDKISSQTFETSPFWHKVSQMLIVYYLYDSATTVQAADYADFVILGYQFHRFDEDELRDLRKDWQLVHDFLTDINENSENPEAEYPRLSSELRSKLNMIDTAPKYPHPPRFRLKRSVVDTMYQKYLGTEFTILPNDVNDLESLDKLCDHLTARYSGKTTLELMEEFGIPLNSTGKLPKNVHEQITTAMLGSPKSKLNSLELFARTGLIAKTIPLLANGLPKEDTKFYHIDFSDFTQESIDDTDTDETIISRAYTFSDSELYAYLHEQSFFFTLFQFTDPKQRKEDGTSVFRGFRRITIPDEDIEKYGEKLWNHTRTLIMTDSLEDVPTGTRKKTSGDSTAPNFMKSSQNPLFIRGSAANSDDSAKTEEVNGIRMIPQYFWMKKQYIQQLISSSSPR</sequence>
<proteinExistence type="predicted"/>
<feature type="domain" description="DNA mismatch repair MutH/Type II restriction enzyme Sau3AI" evidence="4">
    <location>
        <begin position="63"/>
        <end position="172"/>
    </location>
</feature>
<organism evidence="5 6">
    <name type="scientific">Alloscardovia macacae</name>
    <dbReference type="NCBI Taxonomy" id="1160091"/>
    <lineage>
        <taxon>Bacteria</taxon>
        <taxon>Bacillati</taxon>
        <taxon>Actinomycetota</taxon>
        <taxon>Actinomycetes</taxon>
        <taxon>Bifidobacteriales</taxon>
        <taxon>Bifidobacteriaceae</taxon>
        <taxon>Alloscardovia</taxon>
    </lineage>
</organism>
<dbReference type="GO" id="GO:0003677">
    <property type="term" value="F:DNA binding"/>
    <property type="evidence" value="ECO:0007669"/>
    <property type="project" value="InterPro"/>
</dbReference>
<name>A0A261F442_9BIFI</name>
<dbReference type="InterPro" id="IPR011335">
    <property type="entry name" value="Restrct_endonuc-II-like"/>
</dbReference>
<evidence type="ECO:0000256" key="2">
    <source>
        <dbReference type="ARBA" id="ARBA00022759"/>
    </source>
</evidence>
<dbReference type="Proteomes" id="UP000243657">
    <property type="component" value="Unassembled WGS sequence"/>
</dbReference>
<dbReference type="Gene3D" id="3.40.600.10">
    <property type="entry name" value="DNA mismatch repair MutH/Restriction endonuclease, type II"/>
    <property type="match status" value="2"/>
</dbReference>
<comment type="caution">
    <text evidence="5">The sequence shown here is derived from an EMBL/GenBank/DDBJ whole genome shotgun (WGS) entry which is preliminary data.</text>
</comment>
<dbReference type="GO" id="GO:0016787">
    <property type="term" value="F:hydrolase activity"/>
    <property type="evidence" value="ECO:0007669"/>
    <property type="project" value="UniProtKB-KW"/>
</dbReference>
<dbReference type="CDD" id="cd22355">
    <property type="entry name" value="Sau3AI_C"/>
    <property type="match status" value="1"/>
</dbReference>
<dbReference type="SUPFAM" id="SSF52980">
    <property type="entry name" value="Restriction endonuclease-like"/>
    <property type="match status" value="2"/>
</dbReference>
<dbReference type="RefSeq" id="WP_094726774.1">
    <property type="nucleotide sequence ID" value="NZ_JBHLWS010000004.1"/>
</dbReference>
<dbReference type="GO" id="GO:0004519">
    <property type="term" value="F:endonuclease activity"/>
    <property type="evidence" value="ECO:0007669"/>
    <property type="project" value="UniProtKB-KW"/>
</dbReference>
<dbReference type="SMART" id="SM00927">
    <property type="entry name" value="MutH"/>
    <property type="match status" value="1"/>
</dbReference>
<evidence type="ECO:0000259" key="4">
    <source>
        <dbReference type="SMART" id="SM00927"/>
    </source>
</evidence>
<keyword evidence="6" id="KW-1185">Reference proteome</keyword>
<dbReference type="EMBL" id="MWWT01000007">
    <property type="protein sequence ID" value="OZG53890.1"/>
    <property type="molecule type" value="Genomic_DNA"/>
</dbReference>
<evidence type="ECO:0000256" key="3">
    <source>
        <dbReference type="ARBA" id="ARBA00022801"/>
    </source>
</evidence>
<evidence type="ECO:0000313" key="5">
    <source>
        <dbReference type="EMBL" id="OZG53890.1"/>
    </source>
</evidence>
<keyword evidence="3" id="KW-0378">Hydrolase</keyword>